<dbReference type="InterPro" id="IPR029024">
    <property type="entry name" value="TerB-like"/>
</dbReference>
<reference evidence="2 3" key="1">
    <citation type="submission" date="2017-11" db="EMBL/GenBank/DDBJ databases">
        <title>Draft genome sequence of Mitsuaria sp. HWN-4.</title>
        <authorList>
            <person name="Gundlapally S.R."/>
        </authorList>
    </citation>
    <scope>NUCLEOTIDE SEQUENCE [LARGE SCALE GENOMIC DNA]</scope>
    <source>
        <strain evidence="2 3">HWN-4</strain>
    </source>
</reference>
<dbReference type="SUPFAM" id="SSF158682">
    <property type="entry name" value="TerB-like"/>
    <property type="match status" value="1"/>
</dbReference>
<dbReference type="Gene3D" id="1.10.3680.10">
    <property type="entry name" value="TerB-like"/>
    <property type="match status" value="1"/>
</dbReference>
<evidence type="ECO:0000313" key="3">
    <source>
        <dbReference type="Proteomes" id="UP000231501"/>
    </source>
</evidence>
<protein>
    <recommendedName>
        <fullName evidence="4">DUF533 domain-containing protein</fullName>
    </recommendedName>
</protein>
<feature type="region of interest" description="Disordered" evidence="1">
    <location>
        <begin position="105"/>
        <end position="143"/>
    </location>
</feature>
<evidence type="ECO:0000313" key="2">
    <source>
        <dbReference type="EMBL" id="PIM51657.1"/>
    </source>
</evidence>
<keyword evidence="3" id="KW-1185">Reference proteome</keyword>
<evidence type="ECO:0008006" key="4">
    <source>
        <dbReference type="Google" id="ProtNLM"/>
    </source>
</evidence>
<evidence type="ECO:0000256" key="1">
    <source>
        <dbReference type="SAM" id="MobiDB-lite"/>
    </source>
</evidence>
<organism evidence="2 3">
    <name type="scientific">Roseateles chitinivorans</name>
    <dbReference type="NCBI Taxonomy" id="2917965"/>
    <lineage>
        <taxon>Bacteria</taxon>
        <taxon>Pseudomonadati</taxon>
        <taxon>Pseudomonadota</taxon>
        <taxon>Betaproteobacteria</taxon>
        <taxon>Burkholderiales</taxon>
        <taxon>Sphaerotilaceae</taxon>
        <taxon>Roseateles</taxon>
    </lineage>
</organism>
<accession>A0A2G9C5I6</accession>
<name>A0A2G9C5I6_9BURK</name>
<dbReference type="Pfam" id="PF04391">
    <property type="entry name" value="DUF533"/>
    <property type="match status" value="1"/>
</dbReference>
<dbReference type="OrthoDB" id="5459344at2"/>
<dbReference type="RefSeq" id="WP_099863104.1">
    <property type="nucleotide sequence ID" value="NZ_PEOG01000057.1"/>
</dbReference>
<dbReference type="EMBL" id="PEOG01000057">
    <property type="protein sequence ID" value="PIM51657.1"/>
    <property type="molecule type" value="Genomic_DNA"/>
</dbReference>
<dbReference type="Proteomes" id="UP000231501">
    <property type="component" value="Unassembled WGS sequence"/>
</dbReference>
<dbReference type="InterPro" id="IPR007486">
    <property type="entry name" value="YebE"/>
</dbReference>
<sequence length="259" mass="26750">MSAHGLLDQLLRSGRDLLEGRGGGMGRGASGGLGSLGDLANLGGLGRLGAGAGAAGVLGALLGSKRGRSYGGKALKYGSIAALGLMAYKAYTSWQAQQQAQGASASGGMAGTARTGGTTGSATWTPGAVASEPRTLDRVPPAEAEQHSRAVLLAMVAAAKADGHLDERERELIENELASLDGDPEVRRWHEEALRQPLDPATVAQAATTPEIASEMYLASLLMVDETSFMERAYLDELARQLKLPDGLKAQLEAQALQS</sequence>
<dbReference type="CDD" id="cd07178">
    <property type="entry name" value="terB_like_YebE"/>
    <property type="match status" value="1"/>
</dbReference>
<comment type="caution">
    <text evidence="2">The sequence shown here is derived from an EMBL/GenBank/DDBJ whole genome shotgun (WGS) entry which is preliminary data.</text>
</comment>
<proteinExistence type="predicted"/>
<gene>
    <name evidence="2" type="ORF">CS062_18775</name>
</gene>
<dbReference type="AlphaFoldDB" id="A0A2G9C5I6"/>
<feature type="compositionally biased region" description="Low complexity" evidence="1">
    <location>
        <begin position="105"/>
        <end position="125"/>
    </location>
</feature>